<evidence type="ECO:0000256" key="2">
    <source>
        <dbReference type="ARBA" id="ARBA00023015"/>
    </source>
</evidence>
<dbReference type="Pfam" id="PF03466">
    <property type="entry name" value="LysR_substrate"/>
    <property type="match status" value="1"/>
</dbReference>
<feature type="domain" description="HTH lysR-type" evidence="5">
    <location>
        <begin position="101"/>
        <end position="150"/>
    </location>
</feature>
<proteinExistence type="inferred from homology"/>
<evidence type="ECO:0000313" key="7">
    <source>
        <dbReference type="Proteomes" id="UP001055460"/>
    </source>
</evidence>
<dbReference type="Gene3D" id="3.40.190.10">
    <property type="entry name" value="Periplasmic binding protein-like II"/>
    <property type="match status" value="2"/>
</dbReference>
<dbReference type="PANTHER" id="PTHR30126">
    <property type="entry name" value="HTH-TYPE TRANSCRIPTIONAL REGULATOR"/>
    <property type="match status" value="1"/>
</dbReference>
<keyword evidence="4" id="KW-0804">Transcription</keyword>
<dbReference type="RefSeq" id="WP_252160384.1">
    <property type="nucleotide sequence ID" value="NZ_CP098807.1"/>
</dbReference>
<evidence type="ECO:0000256" key="1">
    <source>
        <dbReference type="ARBA" id="ARBA00009437"/>
    </source>
</evidence>
<dbReference type="InterPro" id="IPR036390">
    <property type="entry name" value="WH_DNA-bd_sf"/>
</dbReference>
<protein>
    <submittedName>
        <fullName evidence="6">LysR family transcriptional regulator</fullName>
    </submittedName>
</protein>
<gene>
    <name evidence="6" type="ORF">NE863_11690</name>
</gene>
<evidence type="ECO:0000313" key="6">
    <source>
        <dbReference type="EMBL" id="USJ21977.1"/>
    </source>
</evidence>
<dbReference type="PRINTS" id="PR00039">
    <property type="entry name" value="HTHLYSR"/>
</dbReference>
<dbReference type="Proteomes" id="UP001055460">
    <property type="component" value="Chromosome"/>
</dbReference>
<dbReference type="Gene3D" id="1.10.10.10">
    <property type="entry name" value="Winged helix-like DNA-binding domain superfamily/Winged helix DNA-binding domain"/>
    <property type="match status" value="2"/>
</dbReference>
<dbReference type="PROSITE" id="PS50931">
    <property type="entry name" value="HTH_LYSR"/>
    <property type="match status" value="2"/>
</dbReference>
<dbReference type="PANTHER" id="PTHR30126:SF39">
    <property type="entry name" value="HTH-TYPE TRANSCRIPTIONAL REGULATOR CYSL"/>
    <property type="match status" value="1"/>
</dbReference>
<dbReference type="InterPro" id="IPR005119">
    <property type="entry name" value="LysR_subst-bd"/>
</dbReference>
<keyword evidence="2" id="KW-0805">Transcription regulation</keyword>
<dbReference type="GO" id="GO:0003700">
    <property type="term" value="F:DNA-binding transcription factor activity"/>
    <property type="evidence" value="ECO:0007669"/>
    <property type="project" value="InterPro"/>
</dbReference>
<dbReference type="GO" id="GO:0000976">
    <property type="term" value="F:transcription cis-regulatory region binding"/>
    <property type="evidence" value="ECO:0007669"/>
    <property type="project" value="TreeGrafter"/>
</dbReference>
<dbReference type="EMBL" id="CP098807">
    <property type="protein sequence ID" value="USJ21977.1"/>
    <property type="molecule type" value="Genomic_DNA"/>
</dbReference>
<dbReference type="InterPro" id="IPR000847">
    <property type="entry name" value="LysR_HTH_N"/>
</dbReference>
<evidence type="ECO:0000256" key="3">
    <source>
        <dbReference type="ARBA" id="ARBA00023125"/>
    </source>
</evidence>
<organism evidence="6 7">
    <name type="scientific">Ensifer adhaerens</name>
    <name type="common">Sinorhizobium morelense</name>
    <dbReference type="NCBI Taxonomy" id="106592"/>
    <lineage>
        <taxon>Bacteria</taxon>
        <taxon>Pseudomonadati</taxon>
        <taxon>Pseudomonadota</taxon>
        <taxon>Alphaproteobacteria</taxon>
        <taxon>Hyphomicrobiales</taxon>
        <taxon>Rhizobiaceae</taxon>
        <taxon>Sinorhizobium/Ensifer group</taxon>
        <taxon>Ensifer</taxon>
    </lineage>
</organism>
<accession>A0A9Q8Y4C8</accession>
<keyword evidence="3" id="KW-0238">DNA-binding</keyword>
<dbReference type="Pfam" id="PF00126">
    <property type="entry name" value="HTH_1"/>
    <property type="match status" value="2"/>
</dbReference>
<name>A0A9Q8Y4C8_ENSAD</name>
<reference evidence="6" key="1">
    <citation type="submission" date="2022-06" db="EMBL/GenBank/DDBJ databases">
        <title>Physiological and biochemical characterization and genomic elucidation of a strain of the genus Ensifer adhaerens M8 that combines arsenic oxidation and chromium reduction.</title>
        <authorList>
            <person name="Li X."/>
            <person name="Yu c."/>
        </authorList>
    </citation>
    <scope>NUCLEOTIDE SEQUENCE</scope>
    <source>
        <strain evidence="6">M8</strain>
    </source>
</reference>
<feature type="domain" description="HTH lysR-type" evidence="5">
    <location>
        <begin position="1"/>
        <end position="58"/>
    </location>
</feature>
<evidence type="ECO:0000256" key="4">
    <source>
        <dbReference type="ARBA" id="ARBA00023163"/>
    </source>
</evidence>
<dbReference type="AlphaFoldDB" id="A0A9Q8Y4C8"/>
<comment type="similarity">
    <text evidence="1">Belongs to the LysR transcriptional regulatory family.</text>
</comment>
<dbReference type="CDD" id="cd05466">
    <property type="entry name" value="PBP2_LTTR_substrate"/>
    <property type="match status" value="1"/>
</dbReference>
<dbReference type="SUPFAM" id="SSF46785">
    <property type="entry name" value="Winged helix' DNA-binding domain"/>
    <property type="match status" value="2"/>
</dbReference>
<sequence length="407" mass="44256">MDMATIALVDAVLREGGVRRAATRCGRAPSSVSAAVKRFEQAISMPLFRREETALVVTLEARARAVDVEEATGKITAILEGVGRETTAPVPPIGLVALDRFVRIARSGSIRATAKALGLGQPQLTRQMADLERHLGTRLFERSHGGVLCTPTAERIIPLSEALLDIWARLTHASADRFRRDVATWRLGAVMPLGPESEIARMLAALTANWHRARPRQPLFISSTTADELLVGLRSRRFDAALLDVAEIPADCEGRLVSQTPLVLAGPASALSELGGNLPRLLAACPIAVPSVRSGLRREAARFLDDTLDEAERRRITLVEVDSIPVIINLVRQHGYLSVLPQSSLARVHRPPAMIRLGPAYRQSLTLVWPRGAFATEIGELMISMMKMSAETRPPAESVPDHRPPNA</sequence>
<evidence type="ECO:0000259" key="5">
    <source>
        <dbReference type="PROSITE" id="PS50931"/>
    </source>
</evidence>
<dbReference type="InterPro" id="IPR036388">
    <property type="entry name" value="WH-like_DNA-bd_sf"/>
</dbReference>
<dbReference type="SUPFAM" id="SSF53850">
    <property type="entry name" value="Periplasmic binding protein-like II"/>
    <property type="match status" value="1"/>
</dbReference>